<proteinExistence type="predicted"/>
<keyword evidence="1" id="KW-0472">Membrane</keyword>
<name>A0A291B937_9GAMM</name>
<sequence length="58" mass="6461">MTDLFQQVSSTLPSVTFDAFNAAAIIACVFISIAKCNWRQTSRFPSVPCFFIFHSLSP</sequence>
<evidence type="ECO:0000313" key="2">
    <source>
        <dbReference type="EMBL" id="ATF09497.1"/>
    </source>
</evidence>
<organism evidence="2 3">
    <name type="scientific">Candidatus Enterovibrio altilux</name>
    <dbReference type="NCBI Taxonomy" id="1927128"/>
    <lineage>
        <taxon>Bacteria</taxon>
        <taxon>Pseudomonadati</taxon>
        <taxon>Pseudomonadota</taxon>
        <taxon>Gammaproteobacteria</taxon>
        <taxon>Vibrionales</taxon>
        <taxon>Vibrionaceae</taxon>
        <taxon>Enterovibrio</taxon>
    </lineage>
</organism>
<dbReference type="EMBL" id="CP020660">
    <property type="protein sequence ID" value="ATF09497.1"/>
    <property type="molecule type" value="Genomic_DNA"/>
</dbReference>
<evidence type="ECO:0000313" key="3">
    <source>
        <dbReference type="Proteomes" id="UP000218160"/>
    </source>
</evidence>
<protein>
    <recommendedName>
        <fullName evidence="4">Mobile element protein</fullName>
    </recommendedName>
</protein>
<dbReference type="AlphaFoldDB" id="A0A291B937"/>
<dbReference type="KEGG" id="elux:BTN50_0993"/>
<accession>A0A291B937</accession>
<reference evidence="3" key="1">
    <citation type="submission" date="2017-04" db="EMBL/GenBank/DDBJ databases">
        <title>Genome evolution of the luminous symbionts of deep sea anglerfish.</title>
        <authorList>
            <person name="Hendry T.A."/>
        </authorList>
    </citation>
    <scope>NUCLEOTIDE SEQUENCE [LARGE SCALE GENOMIC DNA]</scope>
</reference>
<evidence type="ECO:0000256" key="1">
    <source>
        <dbReference type="SAM" id="Phobius"/>
    </source>
</evidence>
<gene>
    <name evidence="2" type="ORF">BTN50_0993</name>
</gene>
<keyword evidence="1" id="KW-1133">Transmembrane helix</keyword>
<dbReference type="Proteomes" id="UP000218160">
    <property type="component" value="Chromosome 1"/>
</dbReference>
<feature type="transmembrane region" description="Helical" evidence="1">
    <location>
        <begin position="20"/>
        <end position="38"/>
    </location>
</feature>
<keyword evidence="3" id="KW-1185">Reference proteome</keyword>
<evidence type="ECO:0008006" key="4">
    <source>
        <dbReference type="Google" id="ProtNLM"/>
    </source>
</evidence>
<keyword evidence="1" id="KW-0812">Transmembrane</keyword>